<keyword evidence="8" id="KW-1185">Reference proteome</keyword>
<organism evidence="7 8">
    <name type="scientific">Pelotomaculum schinkii</name>
    <dbReference type="NCBI Taxonomy" id="78350"/>
    <lineage>
        <taxon>Bacteria</taxon>
        <taxon>Bacillati</taxon>
        <taxon>Bacillota</taxon>
        <taxon>Clostridia</taxon>
        <taxon>Eubacteriales</taxon>
        <taxon>Desulfotomaculaceae</taxon>
        <taxon>Pelotomaculum</taxon>
    </lineage>
</organism>
<dbReference type="PANTHER" id="PTHR41335:SF1">
    <property type="entry name" value="MEMBRANE PROTEIN"/>
    <property type="match status" value="1"/>
</dbReference>
<proteinExistence type="predicted"/>
<dbReference type="EMBL" id="QFGA01000001">
    <property type="protein sequence ID" value="TEB08033.1"/>
    <property type="molecule type" value="Genomic_DNA"/>
</dbReference>
<dbReference type="Pfam" id="PF06305">
    <property type="entry name" value="LapA_dom"/>
    <property type="match status" value="1"/>
</dbReference>
<name>A0A4Y7RGW8_9FIRM</name>
<gene>
    <name evidence="7" type="ORF">Psch_01588</name>
</gene>
<sequence length="107" mass="12058">MSKAQIYFIVALLFALSVAVFAIQNTESISIKFLFWQYQGISKVLVILASAAVGAVMVMFLGFWWQIKKAMYIRQLEAEIKTLKNQQPAAVTVEPKVQEATKKELDS</sequence>
<comment type="caution">
    <text evidence="7">The sequence shown here is derived from an EMBL/GenBank/DDBJ whole genome shotgun (WGS) entry which is preliminary data.</text>
</comment>
<keyword evidence="1" id="KW-1003">Cell membrane</keyword>
<protein>
    <recommendedName>
        <fullName evidence="6">Lipopolysaccharide assembly protein A domain-containing protein</fullName>
    </recommendedName>
</protein>
<dbReference type="RefSeq" id="WP_134219962.1">
    <property type="nucleotide sequence ID" value="NZ_QFGA01000001.1"/>
</dbReference>
<keyword evidence="4 5" id="KW-0472">Membrane</keyword>
<evidence type="ECO:0000313" key="7">
    <source>
        <dbReference type="EMBL" id="TEB08033.1"/>
    </source>
</evidence>
<dbReference type="AlphaFoldDB" id="A0A4Y7RGW8"/>
<dbReference type="PANTHER" id="PTHR41335">
    <property type="entry name" value="MEMBRANE PROTEIN-RELATED"/>
    <property type="match status" value="1"/>
</dbReference>
<evidence type="ECO:0000256" key="5">
    <source>
        <dbReference type="SAM" id="Phobius"/>
    </source>
</evidence>
<keyword evidence="3 5" id="KW-1133">Transmembrane helix</keyword>
<feature type="transmembrane region" description="Helical" evidence="5">
    <location>
        <begin position="44"/>
        <end position="65"/>
    </location>
</feature>
<dbReference type="InterPro" id="IPR010445">
    <property type="entry name" value="LapA_dom"/>
</dbReference>
<accession>A0A4Y7RGW8</accession>
<evidence type="ECO:0000256" key="2">
    <source>
        <dbReference type="ARBA" id="ARBA00022692"/>
    </source>
</evidence>
<evidence type="ECO:0000256" key="4">
    <source>
        <dbReference type="ARBA" id="ARBA00023136"/>
    </source>
</evidence>
<dbReference type="GO" id="GO:0005886">
    <property type="term" value="C:plasma membrane"/>
    <property type="evidence" value="ECO:0007669"/>
    <property type="project" value="InterPro"/>
</dbReference>
<evidence type="ECO:0000256" key="3">
    <source>
        <dbReference type="ARBA" id="ARBA00022989"/>
    </source>
</evidence>
<dbReference type="Proteomes" id="UP000298324">
    <property type="component" value="Unassembled WGS sequence"/>
</dbReference>
<reference evidence="7 8" key="1">
    <citation type="journal article" date="2018" name="Environ. Microbiol.">
        <title>Novel energy conservation strategies and behaviour of Pelotomaculum schinkii driving syntrophic propionate catabolism.</title>
        <authorList>
            <person name="Hidalgo-Ahumada C.A.P."/>
            <person name="Nobu M.K."/>
            <person name="Narihiro T."/>
            <person name="Tamaki H."/>
            <person name="Liu W.T."/>
            <person name="Kamagata Y."/>
            <person name="Stams A.J.M."/>
            <person name="Imachi H."/>
            <person name="Sousa D.Z."/>
        </authorList>
    </citation>
    <scope>NUCLEOTIDE SEQUENCE [LARGE SCALE GENOMIC DNA]</scope>
    <source>
        <strain evidence="7 8">HH</strain>
    </source>
</reference>
<evidence type="ECO:0000259" key="6">
    <source>
        <dbReference type="Pfam" id="PF06305"/>
    </source>
</evidence>
<evidence type="ECO:0000256" key="1">
    <source>
        <dbReference type="ARBA" id="ARBA00022475"/>
    </source>
</evidence>
<feature type="domain" description="Lipopolysaccharide assembly protein A" evidence="6">
    <location>
        <begin position="24"/>
        <end position="86"/>
    </location>
</feature>
<evidence type="ECO:0000313" key="8">
    <source>
        <dbReference type="Proteomes" id="UP000298324"/>
    </source>
</evidence>
<keyword evidence="2 5" id="KW-0812">Transmembrane</keyword>